<dbReference type="STRING" id="1679444.PYTT_1946"/>
<dbReference type="InterPro" id="IPR042172">
    <property type="entry name" value="Adenosylhomocyst_ase-like_sf"/>
</dbReference>
<dbReference type="KEGG" id="agl:PYTT_1946"/>
<dbReference type="SUPFAM" id="SSF51735">
    <property type="entry name" value="NAD(P)-binding Rossmann-fold domains"/>
    <property type="match status" value="1"/>
</dbReference>
<dbReference type="Proteomes" id="UP000176204">
    <property type="component" value="Chromosome I"/>
</dbReference>
<accession>A0A1H6MA02</accession>
<reference evidence="3" key="1">
    <citation type="submission" date="2016-09" db="EMBL/GenBank/DDBJ databases">
        <authorList>
            <person name="Koehorst J."/>
        </authorList>
    </citation>
    <scope>NUCLEOTIDE SEQUENCE [LARGE SCALE GENOMIC DNA]</scope>
</reference>
<dbReference type="InterPro" id="IPR036291">
    <property type="entry name" value="NAD(P)-bd_dom_sf"/>
</dbReference>
<protein>
    <submittedName>
        <fullName evidence="2">S-adenosyl-l-homocysteine hydrolase nad binding domain</fullName>
    </submittedName>
</protein>
<keyword evidence="3" id="KW-1185">Reference proteome</keyword>
<dbReference type="InterPro" id="IPR015878">
    <property type="entry name" value="Ado_hCys_hydrolase_NAD-bd"/>
</dbReference>
<dbReference type="AlphaFoldDB" id="A0A1H6MA02"/>
<sequence>MTDAYARLADYLRRFYAPDEFPALLYQAESWASSRPLNGLRILDGTPVFRNTMAKYMALIAAGAELCVPPPSVMPGDPAVLAMLPEFGIRVADGKVGEFDMVLDCAGAHAGLRPRYGFAELTRSGVARFEGCSKPVFLADAGMIKMIETCLGTGESFFRALQSLGYGDVQGRELAVFGYGKVGRGLVYYALQRKMSVTVIDRADRSQEVPDGVRFVHAGNPECVRSAVEQAWCAVTATGVRHALEDVFRPGVPDGVLLANMGVEDEFGPSVPAERVLSAKRPLNFILEEPTSMCYIETTMALHNAGAVELLRPDCPAGVFAPAAQVEQELLDIVRSRGRLAADLQLLGC</sequence>
<feature type="domain" description="S-adenosyl-L-homocysteine hydrolase NAD binding" evidence="1">
    <location>
        <begin position="149"/>
        <end position="290"/>
    </location>
</feature>
<evidence type="ECO:0000259" key="1">
    <source>
        <dbReference type="SMART" id="SM00997"/>
    </source>
</evidence>
<dbReference type="Gene3D" id="3.40.50.720">
    <property type="entry name" value="NAD(P)-binding Rossmann-like Domain"/>
    <property type="match status" value="1"/>
</dbReference>
<evidence type="ECO:0000313" key="2">
    <source>
        <dbReference type="EMBL" id="SEH94400.1"/>
    </source>
</evidence>
<evidence type="ECO:0000313" key="3">
    <source>
        <dbReference type="Proteomes" id="UP000176204"/>
    </source>
</evidence>
<organism evidence="2 3">
    <name type="scientific">Akkermansia glycaniphila</name>
    <dbReference type="NCBI Taxonomy" id="1679444"/>
    <lineage>
        <taxon>Bacteria</taxon>
        <taxon>Pseudomonadati</taxon>
        <taxon>Verrucomicrobiota</taxon>
        <taxon>Verrucomicrobiia</taxon>
        <taxon>Verrucomicrobiales</taxon>
        <taxon>Akkermansiaceae</taxon>
        <taxon>Akkermansia</taxon>
    </lineage>
</organism>
<keyword evidence="2" id="KW-0378">Hydrolase</keyword>
<name>A0A1H6MA02_9BACT</name>
<dbReference type="SMART" id="SM00997">
    <property type="entry name" value="AdoHcyase_NAD"/>
    <property type="match status" value="1"/>
</dbReference>
<dbReference type="RefSeq" id="WP_067777899.1">
    <property type="nucleotide sequence ID" value="NZ_LIGX01000041.1"/>
</dbReference>
<dbReference type="EMBL" id="LT629973">
    <property type="protein sequence ID" value="SEH94400.1"/>
    <property type="molecule type" value="Genomic_DNA"/>
</dbReference>
<dbReference type="OrthoDB" id="9805103at2"/>
<proteinExistence type="predicted"/>
<dbReference type="SUPFAM" id="SSF52283">
    <property type="entry name" value="Formate/glycerate dehydrogenase catalytic domain-like"/>
    <property type="match status" value="1"/>
</dbReference>
<dbReference type="Gene3D" id="3.40.50.1480">
    <property type="entry name" value="Adenosylhomocysteinase-like"/>
    <property type="match status" value="1"/>
</dbReference>
<gene>
    <name evidence="2" type="ORF">PYTT_1946</name>
</gene>
<dbReference type="GO" id="GO:0016787">
    <property type="term" value="F:hydrolase activity"/>
    <property type="evidence" value="ECO:0007669"/>
    <property type="project" value="UniProtKB-KW"/>
</dbReference>